<organism evidence="6 7">
    <name type="scientific">Gryllus longicercus</name>
    <dbReference type="NCBI Taxonomy" id="2509291"/>
    <lineage>
        <taxon>Eukaryota</taxon>
        <taxon>Metazoa</taxon>
        <taxon>Ecdysozoa</taxon>
        <taxon>Arthropoda</taxon>
        <taxon>Hexapoda</taxon>
        <taxon>Insecta</taxon>
        <taxon>Pterygota</taxon>
        <taxon>Neoptera</taxon>
        <taxon>Polyneoptera</taxon>
        <taxon>Orthoptera</taxon>
        <taxon>Ensifera</taxon>
        <taxon>Gryllidea</taxon>
        <taxon>Grylloidea</taxon>
        <taxon>Gryllidae</taxon>
        <taxon>Gryllinae</taxon>
        <taxon>Gryllus</taxon>
    </lineage>
</organism>
<dbReference type="GO" id="GO:0042797">
    <property type="term" value="P:tRNA transcription by RNA polymerase III"/>
    <property type="evidence" value="ECO:0007669"/>
    <property type="project" value="TreeGrafter"/>
</dbReference>
<proteinExistence type="predicted"/>
<evidence type="ECO:0000256" key="3">
    <source>
        <dbReference type="ARBA" id="ARBA00023163"/>
    </source>
</evidence>
<sequence length="392" mass="43602">MSEDNIKNEPKVLPQRLMSFRGSRDLSLGSGKNCVGLPNRDKSRKNFTPNLNVQRKKNQEVNVKSEFSKAHQSKGPRGGRGRGQGRGRHSATLVQASGSVFAEGIAVSGSVSRRAKYDTDKVKDEVLQIPKLNLKLNCKVDKEEEERKLKELLRDDFVDDSDLAPDTAFAPISIPLNNYIKAEQESNFKLEFKPKVKEEKEMIIDGVKIKQEIVEKDEDEVETSLKTDPTCIKKEPQNSQKYENMFLNITSTSNEKRLILIQFPDRLPALSVDSSEDIERPNSLNVKPKPGQPVANSEGVSEKNKYCRLSDLAPGHIGHLQIRRSGKIELVMGKCVLNVSSGTNVSFQQDLIAVQLHSGNQCTGETVDLGPVVPRLICTPDWNTLLKSGGNL</sequence>
<keyword evidence="4" id="KW-0539">Nucleus</keyword>
<name>A0AAN9VWM0_9ORTH</name>
<evidence type="ECO:0000256" key="5">
    <source>
        <dbReference type="SAM" id="MobiDB-lite"/>
    </source>
</evidence>
<protein>
    <recommendedName>
        <fullName evidence="8">DNA-directed RNA polymerase III subunit RPC4</fullName>
    </recommendedName>
</protein>
<evidence type="ECO:0000313" key="6">
    <source>
        <dbReference type="EMBL" id="KAK7870101.1"/>
    </source>
</evidence>
<evidence type="ECO:0000256" key="1">
    <source>
        <dbReference type="ARBA" id="ARBA00004123"/>
    </source>
</evidence>
<evidence type="ECO:0000256" key="2">
    <source>
        <dbReference type="ARBA" id="ARBA00022478"/>
    </source>
</evidence>
<comment type="subcellular location">
    <subcellularLocation>
        <location evidence="1">Nucleus</location>
    </subcellularLocation>
</comment>
<dbReference type="Pfam" id="PF05132">
    <property type="entry name" value="RNA_pol_Rpc4"/>
    <property type="match status" value="1"/>
</dbReference>
<dbReference type="GO" id="GO:0003677">
    <property type="term" value="F:DNA binding"/>
    <property type="evidence" value="ECO:0007669"/>
    <property type="project" value="InterPro"/>
</dbReference>
<comment type="caution">
    <text evidence="6">The sequence shown here is derived from an EMBL/GenBank/DDBJ whole genome shotgun (WGS) entry which is preliminary data.</text>
</comment>
<dbReference type="EMBL" id="JAZDUA010000064">
    <property type="protein sequence ID" value="KAK7870101.1"/>
    <property type="molecule type" value="Genomic_DNA"/>
</dbReference>
<evidence type="ECO:0000256" key="4">
    <source>
        <dbReference type="ARBA" id="ARBA00023242"/>
    </source>
</evidence>
<keyword evidence="7" id="KW-1185">Reference proteome</keyword>
<feature type="compositionally biased region" description="Basic and acidic residues" evidence="5">
    <location>
        <begin position="1"/>
        <end position="10"/>
    </location>
</feature>
<evidence type="ECO:0000313" key="7">
    <source>
        <dbReference type="Proteomes" id="UP001378592"/>
    </source>
</evidence>
<dbReference type="GO" id="GO:0005666">
    <property type="term" value="C:RNA polymerase III complex"/>
    <property type="evidence" value="ECO:0007669"/>
    <property type="project" value="InterPro"/>
</dbReference>
<dbReference type="PANTHER" id="PTHR13408:SF0">
    <property type="entry name" value="DNA-DIRECTED RNA POLYMERASE III SUBUNIT RPC4"/>
    <property type="match status" value="1"/>
</dbReference>
<feature type="region of interest" description="Disordered" evidence="5">
    <location>
        <begin position="1"/>
        <end position="90"/>
    </location>
</feature>
<keyword evidence="3" id="KW-0804">Transcription</keyword>
<feature type="compositionally biased region" description="Basic residues" evidence="5">
    <location>
        <begin position="71"/>
        <end position="89"/>
    </location>
</feature>
<dbReference type="InterPro" id="IPR007811">
    <property type="entry name" value="RPC4"/>
</dbReference>
<dbReference type="PANTHER" id="PTHR13408">
    <property type="entry name" value="DNA-DIRECTED RNA POLYMERASE III"/>
    <property type="match status" value="1"/>
</dbReference>
<dbReference type="Proteomes" id="UP001378592">
    <property type="component" value="Unassembled WGS sequence"/>
</dbReference>
<keyword evidence="2" id="KW-0240">DNA-directed RNA polymerase</keyword>
<feature type="region of interest" description="Disordered" evidence="5">
    <location>
        <begin position="274"/>
        <end position="300"/>
    </location>
</feature>
<gene>
    <name evidence="6" type="ORF">R5R35_011081</name>
</gene>
<reference evidence="6 7" key="1">
    <citation type="submission" date="2024-03" db="EMBL/GenBank/DDBJ databases">
        <title>The genome assembly and annotation of the cricket Gryllus longicercus Weissman &amp; Gray.</title>
        <authorList>
            <person name="Szrajer S."/>
            <person name="Gray D."/>
            <person name="Ylla G."/>
        </authorList>
    </citation>
    <scope>NUCLEOTIDE SEQUENCE [LARGE SCALE GENOMIC DNA]</scope>
    <source>
        <strain evidence="6">DAG 2021-001</strain>
        <tissue evidence="6">Whole body minus gut</tissue>
    </source>
</reference>
<evidence type="ECO:0008006" key="8">
    <source>
        <dbReference type="Google" id="ProtNLM"/>
    </source>
</evidence>
<dbReference type="AlphaFoldDB" id="A0AAN9VWM0"/>
<accession>A0AAN9VWM0</accession>